<evidence type="ECO:0000313" key="2">
    <source>
        <dbReference type="Proteomes" id="UP000315295"/>
    </source>
</evidence>
<gene>
    <name evidence="1" type="ORF">C1H46_015124</name>
</gene>
<proteinExistence type="predicted"/>
<keyword evidence="2" id="KW-1185">Reference proteome</keyword>
<dbReference type="AlphaFoldDB" id="A0A540MKM0"/>
<dbReference type="EMBL" id="VIEB01000238">
    <property type="protein sequence ID" value="TQD99335.1"/>
    <property type="molecule type" value="Genomic_DNA"/>
</dbReference>
<dbReference type="Proteomes" id="UP000315295">
    <property type="component" value="Unassembled WGS sequence"/>
</dbReference>
<sequence length="61" mass="6986">MGVRGLRFYLNRGQKVVGGDRKWPGSLGRFGFYRIHDRFEHAKLESGTKDEEEFVSGANLI</sequence>
<evidence type="ECO:0000313" key="1">
    <source>
        <dbReference type="EMBL" id="TQD99335.1"/>
    </source>
</evidence>
<name>A0A540MKM0_MALBA</name>
<comment type="caution">
    <text evidence="1">The sequence shown here is derived from an EMBL/GenBank/DDBJ whole genome shotgun (WGS) entry which is preliminary data.</text>
</comment>
<reference evidence="1 2" key="1">
    <citation type="journal article" date="2019" name="G3 (Bethesda)">
        <title>Sequencing of a Wild Apple (Malus baccata) Genome Unravels the Differences Between Cultivated and Wild Apple Species Regarding Disease Resistance and Cold Tolerance.</title>
        <authorList>
            <person name="Chen X."/>
        </authorList>
    </citation>
    <scope>NUCLEOTIDE SEQUENCE [LARGE SCALE GENOMIC DNA]</scope>
    <source>
        <strain evidence="2">cv. Shandingzi</strain>
        <tissue evidence="1">Leaves</tissue>
    </source>
</reference>
<organism evidence="1 2">
    <name type="scientific">Malus baccata</name>
    <name type="common">Siberian crab apple</name>
    <name type="synonym">Pyrus baccata</name>
    <dbReference type="NCBI Taxonomy" id="106549"/>
    <lineage>
        <taxon>Eukaryota</taxon>
        <taxon>Viridiplantae</taxon>
        <taxon>Streptophyta</taxon>
        <taxon>Embryophyta</taxon>
        <taxon>Tracheophyta</taxon>
        <taxon>Spermatophyta</taxon>
        <taxon>Magnoliopsida</taxon>
        <taxon>eudicotyledons</taxon>
        <taxon>Gunneridae</taxon>
        <taxon>Pentapetalae</taxon>
        <taxon>rosids</taxon>
        <taxon>fabids</taxon>
        <taxon>Rosales</taxon>
        <taxon>Rosaceae</taxon>
        <taxon>Amygdaloideae</taxon>
        <taxon>Maleae</taxon>
        <taxon>Malus</taxon>
    </lineage>
</organism>
<accession>A0A540MKM0</accession>
<protein>
    <submittedName>
        <fullName evidence="1">Uncharacterized protein</fullName>
    </submittedName>
</protein>